<accession>A0A2U3NXZ2</accession>
<organism evidence="3 4">
    <name type="scientific">Mycobacterium rhizamassiliense</name>
    <dbReference type="NCBI Taxonomy" id="1841860"/>
    <lineage>
        <taxon>Bacteria</taxon>
        <taxon>Bacillati</taxon>
        <taxon>Actinomycetota</taxon>
        <taxon>Actinomycetes</taxon>
        <taxon>Mycobacteriales</taxon>
        <taxon>Mycobacteriaceae</taxon>
        <taxon>Mycobacterium</taxon>
    </lineage>
</organism>
<proteinExistence type="predicted"/>
<evidence type="ECO:0000313" key="3">
    <source>
        <dbReference type="EMBL" id="SPM36380.1"/>
    </source>
</evidence>
<dbReference type="Pfam" id="PF24088">
    <property type="entry name" value="DUF7373"/>
    <property type="match status" value="1"/>
</dbReference>
<name>A0A2U3NXZ2_9MYCO</name>
<dbReference type="InterPro" id="IPR055797">
    <property type="entry name" value="DUF7373"/>
</dbReference>
<evidence type="ECO:0000259" key="2">
    <source>
        <dbReference type="Pfam" id="PF24092"/>
    </source>
</evidence>
<dbReference type="Proteomes" id="UP000240988">
    <property type="component" value="Unassembled WGS sequence"/>
</dbReference>
<feature type="domain" description="DUF7373" evidence="2">
    <location>
        <begin position="40"/>
        <end position="171"/>
    </location>
</feature>
<reference evidence="3 4" key="1">
    <citation type="submission" date="2017-01" db="EMBL/GenBank/DDBJ databases">
        <authorList>
            <consortium name="Urmite Genomes"/>
        </authorList>
    </citation>
    <scope>NUCLEOTIDE SEQUENCE [LARGE SCALE GENOMIC DNA]</scope>
    <source>
        <strain evidence="3 4">AB57</strain>
    </source>
</reference>
<dbReference type="Pfam" id="PF24092">
    <property type="entry name" value="DUF7373_C"/>
    <property type="match status" value="1"/>
</dbReference>
<evidence type="ECO:0000259" key="1">
    <source>
        <dbReference type="Pfam" id="PF24088"/>
    </source>
</evidence>
<dbReference type="AlphaFoldDB" id="A0A2U3NXZ2"/>
<sequence>VFTNMVATTIDLQVPLIDQFTPTPAEQIPDLPIDPTGLWARTLPAEDTPSVDEGVYDSRAILHFKSNGARSKKMYDSAGLQYVSISKDTVYQTRDAAAASRLIQDLVADAGANGIAAAGVRGLAAAKCFKPNDVASQTFYCIAQADKYVVEATDDDPAVREKVAAQYLMLTAK</sequence>
<protein>
    <submittedName>
        <fullName evidence="3">Uncharacterized protein</fullName>
    </submittedName>
</protein>
<feature type="non-terminal residue" evidence="3">
    <location>
        <position position="1"/>
    </location>
</feature>
<keyword evidence="4" id="KW-1185">Reference proteome</keyword>
<dbReference type="EMBL" id="FUFA01000005">
    <property type="protein sequence ID" value="SPM36380.1"/>
    <property type="molecule type" value="Genomic_DNA"/>
</dbReference>
<feature type="domain" description="DUF7373" evidence="1">
    <location>
        <begin position="3"/>
        <end position="33"/>
    </location>
</feature>
<gene>
    <name evidence="3" type="ORF">MRAB57_4221</name>
</gene>
<dbReference type="InterPro" id="IPR056463">
    <property type="entry name" value="DUF7373_C"/>
</dbReference>
<evidence type="ECO:0000313" key="4">
    <source>
        <dbReference type="Proteomes" id="UP000240988"/>
    </source>
</evidence>